<dbReference type="HOGENOM" id="CLU_586216_0_0_5"/>
<gene>
    <name evidence="1" type="ORF">S58_72360</name>
</gene>
<organism evidence="1 2">
    <name type="scientific">Bradyrhizobium oligotrophicum S58</name>
    <dbReference type="NCBI Taxonomy" id="1245469"/>
    <lineage>
        <taxon>Bacteria</taxon>
        <taxon>Pseudomonadati</taxon>
        <taxon>Pseudomonadota</taxon>
        <taxon>Alphaproteobacteria</taxon>
        <taxon>Hyphomicrobiales</taxon>
        <taxon>Nitrobacteraceae</taxon>
        <taxon>Bradyrhizobium</taxon>
    </lineage>
</organism>
<dbReference type="EMBL" id="AP012603">
    <property type="protein sequence ID" value="BAM93200.1"/>
    <property type="molecule type" value="Genomic_DNA"/>
</dbReference>
<evidence type="ECO:0000313" key="1">
    <source>
        <dbReference type="EMBL" id="BAM93200.1"/>
    </source>
</evidence>
<name>M5A2S4_9BRAD</name>
<accession>M5A2S4</accession>
<dbReference type="GO" id="GO:0016740">
    <property type="term" value="F:transferase activity"/>
    <property type="evidence" value="ECO:0007669"/>
    <property type="project" value="UniProtKB-KW"/>
</dbReference>
<dbReference type="InterPro" id="IPR011009">
    <property type="entry name" value="Kinase-like_dom_sf"/>
</dbReference>
<evidence type="ECO:0000313" key="2">
    <source>
        <dbReference type="Proteomes" id="UP000011841"/>
    </source>
</evidence>
<dbReference type="Proteomes" id="UP000011841">
    <property type="component" value="Chromosome"/>
</dbReference>
<reference evidence="1 2" key="1">
    <citation type="journal article" date="2013" name="Appl. Environ. Microbiol.">
        <title>Genome analysis suggests that the soil oligotrophic bacterium Agromonas oligotrophica (Bradyrhizobium oligotrophicum) is a nitrogen-fixing symbiont of Aeschynomene indica.</title>
        <authorList>
            <person name="Okubo T."/>
            <person name="Fukushima S."/>
            <person name="Itakura M."/>
            <person name="Oshima K."/>
            <person name="Longtonglang A."/>
            <person name="Teaumroong N."/>
            <person name="Mitsui H."/>
            <person name="Hattori M."/>
            <person name="Hattori R."/>
            <person name="Hattori T."/>
            <person name="Minamisawa K."/>
        </authorList>
    </citation>
    <scope>NUCLEOTIDE SEQUENCE [LARGE SCALE GENOMIC DNA]</scope>
    <source>
        <strain evidence="1 2">S58</strain>
    </source>
</reference>
<sequence length="439" mass="49428">MIAVVDPSGRRLLVDRNTGALPEIRAPAVASGEVAEFIALVQRQLRLPVYMLRCLRRHTDPRGRDTRSQIHLLEAAGPLERASRAYRIIDRADITPFAVSPRGELFDLGHAMRPRAGNRPWWKAGFAAAAVRWLEQTADRLGAGRVLRVEQLRSWEIAWLARVTAERATWYFKCSPAPLNVEADVIDLLMRIAPDHVPHLVARYRAGSGFLMDAYSEPTLEARRAPSAWIEAAAQFGRLQLDASGAVDRFIARGIPPLDLTDIEADIGALRDEPMRVTRTLAGLSDHHLQRLHHAWPRLSGLIAELNVANLPVSIDHGDLWAPNILSGKNNARFLDWSDATIGCPFFSTLPLLMAEGIAVPMSRDPRLRNHMRDAYLEPWQQRLGRGVALQAWKMAQPIAALHMASIYLRRILPLVDTELEIYRTLGWFVRLALRQRMF</sequence>
<dbReference type="KEGG" id="aol:S58_72360"/>
<dbReference type="eggNOG" id="COG3173">
    <property type="taxonomic scope" value="Bacteria"/>
</dbReference>
<keyword evidence="2" id="KW-1185">Reference proteome</keyword>
<proteinExistence type="predicted"/>
<dbReference type="STRING" id="1245469.S58_72360"/>
<dbReference type="AlphaFoldDB" id="M5A2S4"/>
<dbReference type="SUPFAM" id="SSF56112">
    <property type="entry name" value="Protein kinase-like (PK-like)"/>
    <property type="match status" value="1"/>
</dbReference>
<dbReference type="PATRIC" id="fig|1245469.3.peg.7395"/>
<keyword evidence="1" id="KW-0808">Transferase</keyword>
<protein>
    <submittedName>
        <fullName evidence="1">Aminoglycoside phosphotransferase</fullName>
    </submittedName>
</protein>